<dbReference type="GO" id="GO:0005829">
    <property type="term" value="C:cytosol"/>
    <property type="evidence" value="ECO:0007669"/>
    <property type="project" value="TreeGrafter"/>
</dbReference>
<feature type="site" description="Important for substrate binding and specificity" evidence="8">
    <location>
        <position position="146"/>
    </location>
</feature>
<dbReference type="GO" id="GO:0045004">
    <property type="term" value="P:DNA replication proofreading"/>
    <property type="evidence" value="ECO:0007669"/>
    <property type="project" value="TreeGrafter"/>
</dbReference>
<dbReference type="GO" id="GO:0008408">
    <property type="term" value="F:3'-5' exonuclease activity"/>
    <property type="evidence" value="ECO:0007669"/>
    <property type="project" value="TreeGrafter"/>
</dbReference>
<dbReference type="CDD" id="cd06134">
    <property type="entry name" value="RNaseT"/>
    <property type="match status" value="1"/>
</dbReference>
<dbReference type="Proteomes" id="UP000051634">
    <property type="component" value="Unassembled WGS sequence"/>
</dbReference>
<dbReference type="GO" id="GO:0003676">
    <property type="term" value="F:nucleic acid binding"/>
    <property type="evidence" value="ECO:0007669"/>
    <property type="project" value="InterPro"/>
</dbReference>
<feature type="domain" description="Exonuclease" evidence="10">
    <location>
        <begin position="18"/>
        <end position="203"/>
    </location>
</feature>
<feature type="binding site" evidence="8">
    <location>
        <position position="25"/>
    </location>
    <ligand>
        <name>Mg(2+)</name>
        <dbReference type="ChEBI" id="CHEBI:18420"/>
        <label>2</label>
        <note>catalytic</note>
    </ligand>
</feature>
<comment type="subunit">
    <text evidence="1 8">Homodimer.</text>
</comment>
<gene>
    <name evidence="8" type="primary">rnt</name>
    <name evidence="11" type="ORF">Ga0074115_10411</name>
</gene>
<sequence>MNEPIYNPIIADRFRGYLPIVVDVETGGFDAKQDALLEIAATTLLLDEAGLLQLGETHACHVEPFPNSNIDPKALAFNGIDPYHPFRDALPEREALKKIFEPIRKAVKASGCKRAILVGHNASFDLGFINAAVERSNYKRNPFHPFSTFDTVSLAGLAYGQTVLARAAQCAGLEWDSNEAHSAIYDTEQTARLFCTIVNRWQELSPANPWDQPMQKSETPLQTDNRA</sequence>
<comment type="function">
    <text evidence="8">Trims short 3' overhangs of a variety of RNA species, leaving a one or two nucleotide 3' overhang. Responsible for the end-turnover of tRNA: specifically removes the terminal AMP residue from uncharged tRNA (tRNA-C-C-A). Also appears to be involved in tRNA biosynthesis.</text>
</comment>
<feature type="binding site" evidence="8">
    <location>
        <position position="181"/>
    </location>
    <ligand>
        <name>Mg(2+)</name>
        <dbReference type="ChEBI" id="CHEBI:18420"/>
        <label>2</label>
        <note>catalytic</note>
    </ligand>
</feature>
<dbReference type="AlphaFoldDB" id="A0A0T5YUP8"/>
<keyword evidence="3 8" id="KW-0540">Nuclease</keyword>
<dbReference type="GO" id="GO:0000287">
    <property type="term" value="F:magnesium ion binding"/>
    <property type="evidence" value="ECO:0007669"/>
    <property type="project" value="UniProtKB-UniRule"/>
</dbReference>
<dbReference type="PATRIC" id="fig|54398.3.peg.872"/>
<comment type="cofactor">
    <cofactor evidence="8">
        <name>Mg(2+)</name>
        <dbReference type="ChEBI" id="CHEBI:18420"/>
    </cofactor>
    <text evidence="8">Binds two Mg(2+) per subunit. The active form of the enzyme binds two Mg(2+) ions in its active site. The first Mg(2+) forms only one salt bridge with the protein.</text>
</comment>
<evidence type="ECO:0000256" key="7">
    <source>
        <dbReference type="ARBA" id="ARBA00022842"/>
    </source>
</evidence>
<dbReference type="EMBL" id="LDXT01000092">
    <property type="protein sequence ID" value="KRT54250.1"/>
    <property type="molecule type" value="Genomic_DNA"/>
</dbReference>
<feature type="active site" description="Proton donor/acceptor" evidence="8">
    <location>
        <position position="181"/>
    </location>
</feature>
<evidence type="ECO:0000259" key="10">
    <source>
        <dbReference type="SMART" id="SM00479"/>
    </source>
</evidence>
<evidence type="ECO:0000256" key="4">
    <source>
        <dbReference type="ARBA" id="ARBA00022723"/>
    </source>
</evidence>
<evidence type="ECO:0000256" key="8">
    <source>
        <dbReference type="HAMAP-Rule" id="MF_00157"/>
    </source>
</evidence>
<dbReference type="EC" id="3.1.13.-" evidence="8"/>
<reference evidence="11 12" key="1">
    <citation type="submission" date="2015-11" db="EMBL/GenBank/DDBJ databases">
        <title>The genome of Candidatus Endoriftia persephone in Ridgeia piscesae and population structure of the North Eastern Pacific vestimentiferan symbionts.</title>
        <authorList>
            <person name="Perez M."/>
            <person name="Juniper K.S."/>
        </authorList>
    </citation>
    <scope>NUCLEOTIDE SEQUENCE [LARGE SCALE GENOMIC DNA]</scope>
    <source>
        <strain evidence="11">Ind11</strain>
    </source>
</reference>
<accession>A0A0T5YUP8</accession>
<keyword evidence="12" id="KW-1185">Reference proteome</keyword>
<evidence type="ECO:0000256" key="9">
    <source>
        <dbReference type="SAM" id="MobiDB-lite"/>
    </source>
</evidence>
<dbReference type="FunFam" id="3.30.420.10:FF:000009">
    <property type="entry name" value="Ribonuclease T"/>
    <property type="match status" value="1"/>
</dbReference>
<keyword evidence="6 8" id="KW-0269">Exonuclease</keyword>
<evidence type="ECO:0000256" key="3">
    <source>
        <dbReference type="ARBA" id="ARBA00022722"/>
    </source>
</evidence>
<feature type="site" description="Important for substrate binding and specificity" evidence="8">
    <location>
        <position position="124"/>
    </location>
</feature>
<feature type="compositionally biased region" description="Polar residues" evidence="9">
    <location>
        <begin position="214"/>
        <end position="227"/>
    </location>
</feature>
<keyword evidence="7 8" id="KW-0460">Magnesium</keyword>
<dbReference type="PANTHER" id="PTHR30231:SF2">
    <property type="entry name" value="RIBONUCLEASE T"/>
    <property type="match status" value="1"/>
</dbReference>
<dbReference type="InterPro" id="IPR036397">
    <property type="entry name" value="RNaseH_sf"/>
</dbReference>
<comment type="caution">
    <text evidence="11">The sequence shown here is derived from an EMBL/GenBank/DDBJ whole genome shotgun (WGS) entry which is preliminary data.</text>
</comment>
<evidence type="ECO:0000313" key="11">
    <source>
        <dbReference type="EMBL" id="KRT54250.1"/>
    </source>
</evidence>
<feature type="site" description="Important for substrate binding and specificity" evidence="8">
    <location>
        <position position="29"/>
    </location>
</feature>
<feature type="site" description="Important for substrate binding and specificity" evidence="8">
    <location>
        <position position="77"/>
    </location>
</feature>
<dbReference type="InterPro" id="IPR005987">
    <property type="entry name" value="RNase_T"/>
</dbReference>
<organism evidence="11 12">
    <name type="scientific">endosymbiont of Ridgeia piscesae</name>
    <dbReference type="NCBI Taxonomy" id="54398"/>
    <lineage>
        <taxon>Bacteria</taxon>
        <taxon>Pseudomonadati</taxon>
        <taxon>Pseudomonadota</taxon>
        <taxon>Gammaproteobacteria</taxon>
        <taxon>sulfur-oxidizing symbionts</taxon>
    </lineage>
</organism>
<evidence type="ECO:0000256" key="5">
    <source>
        <dbReference type="ARBA" id="ARBA00022801"/>
    </source>
</evidence>
<feature type="binding site" evidence="8">
    <location>
        <position position="186"/>
    </location>
    <ligand>
        <name>Mg(2+)</name>
        <dbReference type="ChEBI" id="CHEBI:18420"/>
        <label>2</label>
        <note>catalytic</note>
    </ligand>
</feature>
<dbReference type="RefSeq" id="WP_060528245.1">
    <property type="nucleotide sequence ID" value="NZ_KQ557120.1"/>
</dbReference>
<keyword evidence="5 8" id="KW-0378">Hydrolase</keyword>
<name>A0A0T5YUP8_9GAMM</name>
<keyword evidence="2 8" id="KW-0819">tRNA processing</keyword>
<dbReference type="SUPFAM" id="SSF53098">
    <property type="entry name" value="Ribonuclease H-like"/>
    <property type="match status" value="1"/>
</dbReference>
<evidence type="ECO:0000313" key="12">
    <source>
        <dbReference type="Proteomes" id="UP000051634"/>
    </source>
</evidence>
<evidence type="ECO:0000256" key="6">
    <source>
        <dbReference type="ARBA" id="ARBA00022839"/>
    </source>
</evidence>
<feature type="binding site" evidence="8">
    <location>
        <position position="23"/>
    </location>
    <ligand>
        <name>Mg(2+)</name>
        <dbReference type="ChEBI" id="CHEBI:18420"/>
        <label>2</label>
        <note>catalytic</note>
    </ligand>
</feature>
<dbReference type="OrthoDB" id="9778264at2"/>
<dbReference type="NCBIfam" id="TIGR01298">
    <property type="entry name" value="RNaseT"/>
    <property type="match status" value="1"/>
</dbReference>
<protein>
    <recommendedName>
        <fullName evidence="8">Ribonuclease T</fullName>
        <ecNumber evidence="8">3.1.13.-</ecNumber>
    </recommendedName>
    <alternativeName>
        <fullName evidence="8">Exoribonuclease T</fullName>
        <shortName evidence="8">RNase T</shortName>
    </alternativeName>
</protein>
<dbReference type="Gene3D" id="3.30.420.10">
    <property type="entry name" value="Ribonuclease H-like superfamily/Ribonuclease H"/>
    <property type="match status" value="1"/>
</dbReference>
<dbReference type="GO" id="GO:0008033">
    <property type="term" value="P:tRNA processing"/>
    <property type="evidence" value="ECO:0007669"/>
    <property type="project" value="UniProtKB-KW"/>
</dbReference>
<evidence type="ECO:0000256" key="1">
    <source>
        <dbReference type="ARBA" id="ARBA00011738"/>
    </source>
</evidence>
<dbReference type="InterPro" id="IPR012337">
    <property type="entry name" value="RNaseH-like_sf"/>
</dbReference>
<feature type="binding site" evidence="8">
    <location>
        <position position="23"/>
    </location>
    <ligand>
        <name>Mg(2+)</name>
        <dbReference type="ChEBI" id="CHEBI:18420"/>
        <label>1</label>
        <note>catalytic</note>
    </ligand>
</feature>
<dbReference type="GO" id="GO:0016896">
    <property type="term" value="F:RNA exonuclease activity, producing 5'-phosphomonoesters"/>
    <property type="evidence" value="ECO:0007669"/>
    <property type="project" value="UniProtKB-UniRule"/>
</dbReference>
<dbReference type="HAMAP" id="MF_00157">
    <property type="entry name" value="RNase_T"/>
    <property type="match status" value="1"/>
</dbReference>
<dbReference type="SMART" id="SM00479">
    <property type="entry name" value="EXOIII"/>
    <property type="match status" value="1"/>
</dbReference>
<evidence type="ECO:0000256" key="2">
    <source>
        <dbReference type="ARBA" id="ARBA00022694"/>
    </source>
</evidence>
<comment type="similarity">
    <text evidence="8">Belongs to the RNase T family.</text>
</comment>
<dbReference type="PANTHER" id="PTHR30231">
    <property type="entry name" value="DNA POLYMERASE III SUBUNIT EPSILON"/>
    <property type="match status" value="1"/>
</dbReference>
<dbReference type="Pfam" id="PF00929">
    <property type="entry name" value="RNase_T"/>
    <property type="match status" value="1"/>
</dbReference>
<proteinExistence type="inferred from homology"/>
<keyword evidence="4 8" id="KW-0479">Metal-binding</keyword>
<dbReference type="InterPro" id="IPR013520">
    <property type="entry name" value="Ribonucl_H"/>
</dbReference>
<feature type="region of interest" description="Disordered" evidence="9">
    <location>
        <begin position="206"/>
        <end position="227"/>
    </location>
</feature>